<organism evidence="1 2">
    <name type="scientific">Gossypium arboreum</name>
    <name type="common">Tree cotton</name>
    <name type="synonym">Gossypium nanking</name>
    <dbReference type="NCBI Taxonomy" id="29729"/>
    <lineage>
        <taxon>Eukaryota</taxon>
        <taxon>Viridiplantae</taxon>
        <taxon>Streptophyta</taxon>
        <taxon>Embryophyta</taxon>
        <taxon>Tracheophyta</taxon>
        <taxon>Spermatophyta</taxon>
        <taxon>Magnoliopsida</taxon>
        <taxon>eudicotyledons</taxon>
        <taxon>Gunneridae</taxon>
        <taxon>Pentapetalae</taxon>
        <taxon>rosids</taxon>
        <taxon>malvids</taxon>
        <taxon>Malvales</taxon>
        <taxon>Malvaceae</taxon>
        <taxon>Malvoideae</taxon>
        <taxon>Gossypium</taxon>
    </lineage>
</organism>
<dbReference type="EMBL" id="KN399160">
    <property type="protein sequence ID" value="KHG13239.1"/>
    <property type="molecule type" value="Genomic_DNA"/>
</dbReference>
<name>A0A0B0NN77_GOSAR</name>
<dbReference type="Proteomes" id="UP000032142">
    <property type="component" value="Unassembled WGS sequence"/>
</dbReference>
<reference evidence="2" key="1">
    <citation type="submission" date="2014-09" db="EMBL/GenBank/DDBJ databases">
        <authorList>
            <person name="Mudge J."/>
            <person name="Ramaraj T."/>
            <person name="Lindquist I.E."/>
            <person name="Bharti A.K."/>
            <person name="Sundararajan A."/>
            <person name="Cameron C.T."/>
            <person name="Woodward J.E."/>
            <person name="May G.D."/>
            <person name="Brubaker C."/>
            <person name="Broadhvest J."/>
            <person name="Wilkins T.A."/>
        </authorList>
    </citation>
    <scope>NUCLEOTIDE SEQUENCE</scope>
    <source>
        <strain evidence="2">cv. AKA8401</strain>
    </source>
</reference>
<dbReference type="AlphaFoldDB" id="A0A0B0NN77"/>
<evidence type="ECO:0000313" key="2">
    <source>
        <dbReference type="Proteomes" id="UP000032142"/>
    </source>
</evidence>
<protein>
    <submittedName>
        <fullName evidence="1">Uncharacterized protein</fullName>
    </submittedName>
</protein>
<sequence length="27" mass="3041">MPTPFSRHGFTLALTSKSMPCPRQVLH</sequence>
<keyword evidence="2" id="KW-1185">Reference proteome</keyword>
<gene>
    <name evidence="1" type="ORF">F383_19722</name>
</gene>
<accession>A0A0B0NN77</accession>
<proteinExistence type="predicted"/>
<evidence type="ECO:0000313" key="1">
    <source>
        <dbReference type="EMBL" id="KHG13239.1"/>
    </source>
</evidence>